<gene>
    <name evidence="1" type="ORF">LMG3441_02459</name>
</gene>
<dbReference type="RefSeq" id="WP_175169841.1">
    <property type="nucleotide sequence ID" value="NZ_CADIJQ010000003.1"/>
</dbReference>
<proteinExistence type="predicted"/>
<protein>
    <submittedName>
        <fullName evidence="1">Uncharacterized protein</fullName>
    </submittedName>
</protein>
<name>A0A6S6ZVF2_9BURK</name>
<evidence type="ECO:0000313" key="2">
    <source>
        <dbReference type="Proteomes" id="UP000494269"/>
    </source>
</evidence>
<evidence type="ECO:0000313" key="1">
    <source>
        <dbReference type="EMBL" id="CAB3699243.1"/>
    </source>
</evidence>
<dbReference type="Proteomes" id="UP000494269">
    <property type="component" value="Unassembled WGS sequence"/>
</dbReference>
<reference evidence="1 2" key="1">
    <citation type="submission" date="2020-04" db="EMBL/GenBank/DDBJ databases">
        <authorList>
            <person name="De Canck E."/>
        </authorList>
    </citation>
    <scope>NUCLEOTIDE SEQUENCE [LARGE SCALE GENOMIC DNA]</scope>
    <source>
        <strain evidence="1 2">LMG 3441</strain>
    </source>
</reference>
<organism evidence="1 2">
    <name type="scientific">Achromobacter kerstersii</name>
    <dbReference type="NCBI Taxonomy" id="1353890"/>
    <lineage>
        <taxon>Bacteria</taxon>
        <taxon>Pseudomonadati</taxon>
        <taxon>Pseudomonadota</taxon>
        <taxon>Betaproteobacteria</taxon>
        <taxon>Burkholderiales</taxon>
        <taxon>Alcaligenaceae</taxon>
        <taxon>Achromobacter</taxon>
    </lineage>
</organism>
<keyword evidence="2" id="KW-1185">Reference proteome</keyword>
<dbReference type="EMBL" id="CADIJQ010000003">
    <property type="protein sequence ID" value="CAB3699243.1"/>
    <property type="molecule type" value="Genomic_DNA"/>
</dbReference>
<accession>A0A6S6ZVF2</accession>
<sequence length="60" mass="6569">MRPDPLTRKQELVLILLQPAAVNKLMGVNPRIKPSPILGTLQHRWLATECLATLGCTPGP</sequence>
<dbReference type="AlphaFoldDB" id="A0A6S6ZVF2"/>